<evidence type="ECO:0000256" key="2">
    <source>
        <dbReference type="ARBA" id="ARBA00006432"/>
    </source>
</evidence>
<dbReference type="Pfam" id="PF13193">
    <property type="entry name" value="AMP-binding_C"/>
    <property type="match status" value="1"/>
</dbReference>
<dbReference type="FunFam" id="3.30.300.30:FF:000007">
    <property type="entry name" value="4-coumarate--CoA ligase 2"/>
    <property type="match status" value="1"/>
</dbReference>
<evidence type="ECO:0000313" key="5">
    <source>
        <dbReference type="EMBL" id="VDM81468.1"/>
    </source>
</evidence>
<comment type="similarity">
    <text evidence="2">Belongs to the ATP-dependent AMP-binding enzyme family.</text>
</comment>
<dbReference type="EMBL" id="UYYB01113046">
    <property type="protein sequence ID" value="VDM81468.1"/>
    <property type="molecule type" value="Genomic_DNA"/>
</dbReference>
<dbReference type="PANTHER" id="PTHR24096:SF422">
    <property type="entry name" value="BCDNA.GH02901"/>
    <property type="match status" value="1"/>
</dbReference>
<dbReference type="OrthoDB" id="10253869at2759"/>
<organism evidence="5 6">
    <name type="scientific">Strongylus vulgaris</name>
    <name type="common">Blood worm</name>
    <dbReference type="NCBI Taxonomy" id="40348"/>
    <lineage>
        <taxon>Eukaryota</taxon>
        <taxon>Metazoa</taxon>
        <taxon>Ecdysozoa</taxon>
        <taxon>Nematoda</taxon>
        <taxon>Chromadorea</taxon>
        <taxon>Rhabditida</taxon>
        <taxon>Rhabditina</taxon>
        <taxon>Rhabditomorpha</taxon>
        <taxon>Strongyloidea</taxon>
        <taxon>Strongylidae</taxon>
        <taxon>Strongylus</taxon>
    </lineage>
</organism>
<dbReference type="InterPro" id="IPR025110">
    <property type="entry name" value="AMP-bd_C"/>
</dbReference>
<proteinExistence type="inferred from homology"/>
<feature type="domain" description="AMP-binding enzyme C-terminal" evidence="4">
    <location>
        <begin position="44"/>
        <end position="119"/>
    </location>
</feature>
<dbReference type="PANTHER" id="PTHR24096">
    <property type="entry name" value="LONG-CHAIN-FATTY-ACID--COA LIGASE"/>
    <property type="match status" value="1"/>
</dbReference>
<dbReference type="Proteomes" id="UP000270094">
    <property type="component" value="Unassembled WGS sequence"/>
</dbReference>
<name>A0A3P7LQF6_STRVU</name>
<dbReference type="GO" id="GO:0005777">
    <property type="term" value="C:peroxisome"/>
    <property type="evidence" value="ECO:0007669"/>
    <property type="project" value="UniProtKB-SubCell"/>
</dbReference>
<dbReference type="GO" id="GO:0016405">
    <property type="term" value="F:CoA-ligase activity"/>
    <property type="evidence" value="ECO:0007669"/>
    <property type="project" value="TreeGrafter"/>
</dbReference>
<dbReference type="SUPFAM" id="SSF56801">
    <property type="entry name" value="Acetyl-CoA synthetase-like"/>
    <property type="match status" value="1"/>
</dbReference>
<keyword evidence="6" id="KW-1185">Reference proteome</keyword>
<dbReference type="Gene3D" id="3.30.300.30">
    <property type="match status" value="1"/>
</dbReference>
<accession>A0A3P7LQF6</accession>
<evidence type="ECO:0000259" key="4">
    <source>
        <dbReference type="Pfam" id="PF13193"/>
    </source>
</evidence>
<protein>
    <recommendedName>
        <fullName evidence="4">AMP-binding enzyme C-terminal domain-containing protein</fullName>
    </recommendedName>
</protein>
<comment type="subcellular location">
    <subcellularLocation>
        <location evidence="1">Peroxisome</location>
    </subcellularLocation>
</comment>
<sequence>MFRHPPASYPLFYRHMGKMLGMLTRPVELFCISNEKLNTVAPAELEDLLLAHPLIRDAAVIGIPDKRAGELPRAFVVRASDSLTEEDVKLWIKDKVSPHKQLAGGVEFLREIPKSAAGKILRRVLRDRVTSKL</sequence>
<gene>
    <name evidence="5" type="ORF">SVUK_LOCUS16466</name>
</gene>
<reference evidence="5 6" key="1">
    <citation type="submission" date="2018-11" db="EMBL/GenBank/DDBJ databases">
        <authorList>
            <consortium name="Pathogen Informatics"/>
        </authorList>
    </citation>
    <scope>NUCLEOTIDE SEQUENCE [LARGE SCALE GENOMIC DNA]</scope>
</reference>
<keyword evidence="3" id="KW-0576">Peroxisome</keyword>
<dbReference type="AlphaFoldDB" id="A0A3P7LQF6"/>
<evidence type="ECO:0000256" key="1">
    <source>
        <dbReference type="ARBA" id="ARBA00004275"/>
    </source>
</evidence>
<evidence type="ECO:0000313" key="6">
    <source>
        <dbReference type="Proteomes" id="UP000270094"/>
    </source>
</evidence>
<evidence type="ECO:0000256" key="3">
    <source>
        <dbReference type="ARBA" id="ARBA00023140"/>
    </source>
</evidence>
<dbReference type="InterPro" id="IPR045851">
    <property type="entry name" value="AMP-bd_C_sf"/>
</dbReference>